<reference evidence="2" key="3">
    <citation type="submission" date="2019-08" db="EMBL/GenBank/DDBJ databases">
        <authorList>
            <consortium name="Photinus pyralis genome working group"/>
            <person name="Fallon T.R."/>
            <person name="Sander Lower S.E."/>
            <person name="Weng J.-K."/>
        </authorList>
    </citation>
    <scope>NUCLEOTIDE SEQUENCE</scope>
    <source>
        <strain evidence="2">1611_PpyrPB1</strain>
        <tissue evidence="2">Whole body</tissue>
    </source>
</reference>
<evidence type="ECO:0000313" key="3">
    <source>
        <dbReference type="EMBL" id="KAB0802509.1"/>
    </source>
</evidence>
<evidence type="ECO:0000313" key="2">
    <source>
        <dbReference type="EMBL" id="KAB0796357.1"/>
    </source>
</evidence>
<dbReference type="EMBL" id="VVIM01000007">
    <property type="protein sequence ID" value="KAB0796357.1"/>
    <property type="molecule type" value="Genomic_DNA"/>
</dbReference>
<dbReference type="EMBL" id="GEZM01058920">
    <property type="protein sequence ID" value="JAV71624.1"/>
    <property type="molecule type" value="Transcribed_RNA"/>
</dbReference>
<reference evidence="2 4" key="2">
    <citation type="journal article" date="2018" name="Elife">
        <title>Firefly genomes illuminate parallel origins of bioluminescence in beetles.</title>
        <authorList>
            <person name="Fallon T.R."/>
            <person name="Lower S.E."/>
            <person name="Chang C.H."/>
            <person name="Bessho-Uehara M."/>
            <person name="Martin G.J."/>
            <person name="Bewick A.J."/>
            <person name="Behringer M."/>
            <person name="Debat H.J."/>
            <person name="Wong I."/>
            <person name="Day J.C."/>
            <person name="Suvorov A."/>
            <person name="Silva C.J."/>
            <person name="Stanger-Hall K.F."/>
            <person name="Hall D.W."/>
            <person name="Schmitz R.J."/>
            <person name="Nelson D.R."/>
            <person name="Lewis S.M."/>
            <person name="Shigenobu S."/>
            <person name="Bybee S.M."/>
            <person name="Larracuente A.M."/>
            <person name="Oba Y."/>
            <person name="Weng J.K."/>
        </authorList>
    </citation>
    <scope>NUCLEOTIDE SEQUENCE [LARGE SCALE GENOMIC DNA]</scope>
    <source>
        <strain evidence="2">1611_PpyrPB1</strain>
        <tissue evidence="2">Whole body</tissue>
    </source>
</reference>
<dbReference type="Proteomes" id="UP000327044">
    <property type="component" value="Unassembled WGS sequence"/>
</dbReference>
<evidence type="ECO:0000313" key="4">
    <source>
        <dbReference type="Proteomes" id="UP000327044"/>
    </source>
</evidence>
<dbReference type="OrthoDB" id="201709at2759"/>
<keyword evidence="4" id="KW-1185">Reference proteome</keyword>
<dbReference type="SUPFAM" id="SSF48371">
    <property type="entry name" value="ARM repeat"/>
    <property type="match status" value="1"/>
</dbReference>
<dbReference type="InterPro" id="IPR042462">
    <property type="entry name" value="ARMC7"/>
</dbReference>
<reference evidence="1" key="1">
    <citation type="journal article" date="2016" name="Sci. Rep.">
        <title>Molecular characterization of firefly nuptial gifts: a multi-omics approach sheds light on postcopulatory sexual selection.</title>
        <authorList>
            <person name="Al-Wathiqui N."/>
            <person name="Fallon T.R."/>
            <person name="South A."/>
            <person name="Weng J.K."/>
            <person name="Lewis S.M."/>
        </authorList>
    </citation>
    <scope>NUCLEOTIDE SEQUENCE</scope>
</reference>
<evidence type="ECO:0008006" key="5">
    <source>
        <dbReference type="Google" id="ProtNLM"/>
    </source>
</evidence>
<dbReference type="EMBL" id="VVIM01000002">
    <property type="protein sequence ID" value="KAB0802509.1"/>
    <property type="molecule type" value="Genomic_DNA"/>
</dbReference>
<organism evidence="1">
    <name type="scientific">Photinus pyralis</name>
    <name type="common">Common eastern firefly</name>
    <name type="synonym">Lampyris pyralis</name>
    <dbReference type="NCBI Taxonomy" id="7054"/>
    <lineage>
        <taxon>Eukaryota</taxon>
        <taxon>Metazoa</taxon>
        <taxon>Ecdysozoa</taxon>
        <taxon>Arthropoda</taxon>
        <taxon>Hexapoda</taxon>
        <taxon>Insecta</taxon>
        <taxon>Pterygota</taxon>
        <taxon>Neoptera</taxon>
        <taxon>Endopterygota</taxon>
        <taxon>Coleoptera</taxon>
        <taxon>Polyphaga</taxon>
        <taxon>Elateriformia</taxon>
        <taxon>Elateroidea</taxon>
        <taxon>Lampyridae</taxon>
        <taxon>Lampyrinae</taxon>
        <taxon>Photinus</taxon>
    </lineage>
</organism>
<dbReference type="AlphaFoldDB" id="A0A1Y1LDC3"/>
<evidence type="ECO:0000313" key="1">
    <source>
        <dbReference type="EMBL" id="JAV71624.1"/>
    </source>
</evidence>
<dbReference type="PANTHER" id="PTHR46263:SF1">
    <property type="entry name" value="ARMADILLO REPEAT-CONTAINING PROTEIN 7"/>
    <property type="match status" value="1"/>
</dbReference>
<gene>
    <name evidence="3" type="ORF">PPYR_04695</name>
    <name evidence="2" type="ORF">PPYR_10418</name>
</gene>
<dbReference type="InterPro" id="IPR011989">
    <property type="entry name" value="ARM-like"/>
</dbReference>
<accession>A0A1Y1LDC3</accession>
<dbReference type="InParanoid" id="A0A1Y1LDC3"/>
<sequence length="196" mass="22137">MFTTQEEINKKTGPNGVGRYDFLNLLVQEFYKTNSLDAKRQVLANLANFSYDPINYELIKQLRIVDLFLKQLLHHEEDFVHFSISGLCNLSVDPSIADLIVKQNGVFLISNLLMHRNVEISLNSLATLIYLINQDTQASITTAEIINKVLHYSSSTDTRLSNLGNIFLQDFCTSAQISHVKSSNSLDVNDIPLPFT</sequence>
<dbReference type="PANTHER" id="PTHR46263">
    <property type="entry name" value="ARMADILLO REPEAT-CONTAINING PROTEIN 7"/>
    <property type="match status" value="1"/>
</dbReference>
<dbReference type="Gene3D" id="1.25.10.10">
    <property type="entry name" value="Leucine-rich Repeat Variant"/>
    <property type="match status" value="1"/>
</dbReference>
<proteinExistence type="predicted"/>
<dbReference type="InterPro" id="IPR016024">
    <property type="entry name" value="ARM-type_fold"/>
</dbReference>
<protein>
    <recommendedName>
        <fullName evidence="5">Armadillo repeat-containing domain-containing protein</fullName>
    </recommendedName>
</protein>
<name>A0A1Y1LDC3_PHOPY</name>